<dbReference type="InterPro" id="IPR015943">
    <property type="entry name" value="WD40/YVTN_repeat-like_dom_sf"/>
</dbReference>
<dbReference type="EMBL" id="LT635756">
    <property type="protein sequence ID" value="SGZ47737.1"/>
    <property type="molecule type" value="Genomic_DNA"/>
</dbReference>
<dbReference type="InterPro" id="IPR033010">
    <property type="entry name" value="Cdc20/Fizzy"/>
</dbReference>
<evidence type="ECO:0000313" key="5">
    <source>
        <dbReference type="Proteomes" id="UP000182334"/>
    </source>
</evidence>
<protein>
    <submittedName>
        <fullName evidence="4">CIC11C00000004815</fullName>
    </submittedName>
</protein>
<feature type="region of interest" description="Disordered" evidence="3">
    <location>
        <begin position="135"/>
        <end position="191"/>
    </location>
</feature>
<dbReference type="SMART" id="SM00320">
    <property type="entry name" value="WD40"/>
    <property type="match status" value="4"/>
</dbReference>
<feature type="compositionally biased region" description="Polar residues" evidence="3">
    <location>
        <begin position="13"/>
        <end position="26"/>
    </location>
</feature>
<dbReference type="SUPFAM" id="SSF50978">
    <property type="entry name" value="WD40 repeat-like"/>
    <property type="match status" value="1"/>
</dbReference>
<reference evidence="4 5" key="1">
    <citation type="submission" date="2016-10" db="EMBL/GenBank/DDBJ databases">
        <authorList>
            <person name="de Groot N.N."/>
        </authorList>
    </citation>
    <scope>NUCLEOTIDE SEQUENCE [LARGE SCALE GENOMIC DNA]</scope>
    <source>
        <strain evidence="4 5">CBS 141442</strain>
    </source>
</reference>
<dbReference type="PANTHER" id="PTHR19918">
    <property type="entry name" value="CELL DIVISION CYCLE 20 CDC20 FIZZY -RELATED"/>
    <property type="match status" value="1"/>
</dbReference>
<dbReference type="Gene3D" id="2.130.10.10">
    <property type="entry name" value="YVTN repeat-like/Quinoprotein amine dehydrogenase"/>
    <property type="match status" value="1"/>
</dbReference>
<accession>A0A1L0FU04</accession>
<proteinExistence type="predicted"/>
<keyword evidence="5" id="KW-1185">Reference proteome</keyword>
<dbReference type="GO" id="GO:1990757">
    <property type="term" value="F:ubiquitin ligase activator activity"/>
    <property type="evidence" value="ECO:0007669"/>
    <property type="project" value="TreeGrafter"/>
</dbReference>
<keyword evidence="2" id="KW-0677">Repeat</keyword>
<dbReference type="PANTHER" id="PTHR19918:SF5">
    <property type="entry name" value="MEIOSIS-SPECIFIC APC_C ACTIVATOR PROTEIN AMA1"/>
    <property type="match status" value="1"/>
</dbReference>
<dbReference type="GO" id="GO:1905786">
    <property type="term" value="P:positive regulation of anaphase-promoting complex-dependent catabolic process"/>
    <property type="evidence" value="ECO:0007669"/>
    <property type="project" value="TreeGrafter"/>
</dbReference>
<dbReference type="GO" id="GO:0031145">
    <property type="term" value="P:anaphase-promoting complex-dependent catabolic process"/>
    <property type="evidence" value="ECO:0007669"/>
    <property type="project" value="TreeGrafter"/>
</dbReference>
<evidence type="ECO:0000256" key="2">
    <source>
        <dbReference type="ARBA" id="ARBA00022737"/>
    </source>
</evidence>
<keyword evidence="1" id="KW-0853">WD repeat</keyword>
<dbReference type="GO" id="GO:0005680">
    <property type="term" value="C:anaphase-promoting complex"/>
    <property type="evidence" value="ECO:0007669"/>
    <property type="project" value="TreeGrafter"/>
</dbReference>
<dbReference type="Proteomes" id="UP000182334">
    <property type="component" value="Chromosome I"/>
</dbReference>
<feature type="region of interest" description="Disordered" evidence="3">
    <location>
        <begin position="1"/>
        <end position="26"/>
    </location>
</feature>
<organism evidence="4 5">
    <name type="scientific">Sungouiella intermedia</name>
    <dbReference type="NCBI Taxonomy" id="45354"/>
    <lineage>
        <taxon>Eukaryota</taxon>
        <taxon>Fungi</taxon>
        <taxon>Dikarya</taxon>
        <taxon>Ascomycota</taxon>
        <taxon>Saccharomycotina</taxon>
        <taxon>Pichiomycetes</taxon>
        <taxon>Metschnikowiaceae</taxon>
        <taxon>Sungouiella</taxon>
    </lineage>
</organism>
<dbReference type="AlphaFoldDB" id="A0A1L0FU04"/>
<evidence type="ECO:0000256" key="1">
    <source>
        <dbReference type="ARBA" id="ARBA00022574"/>
    </source>
</evidence>
<feature type="compositionally biased region" description="Polar residues" evidence="3">
    <location>
        <begin position="151"/>
        <end position="165"/>
    </location>
</feature>
<sequence>MHFPSDPRLVPTRSPSPSVRGSPTQPIQNQTIQDVVGVPASLHRSRSLPGQRLSHSLQFRHQDLNQNSPRVDNRIQAIDETTDLHCETCLQPPLAQALGIENQRLLSYASAPRPRSENNVILSVTSNLHDLVLDNDHSLGTRGRRRERQDQQPPLWSLRYSNTTLLPPPHQHHSRSSRTPTNVRECTPPPARAERVRKIEEIEYLIAYGLSSNFYNNVVSWSRTSDRMVVAADNEVYWWNGRGHVERIDYDPESQSPIACVACSDIQYTAISAMDGTLYVLDESNGRVYSHRFPCALKCIQWMHLGNMFIGGDSKGISVNNENREMAVGCNDNRATIWDISLLQTPLRKFTFYHYSAVKGIQYCPWSPSLLATGGGCHDRRIRFWHTSTGSLISKFDTMGQITSILWSQSRKELAITYGFLNLQPPVLISVHRYPDMCMVGEALPKTVFRGLGTAISTNQTKIAVSADDGTVRVFDIWDLRSHTLSNSPLSQSIGAFGSPLIEALEGIDVRYPFIR</sequence>
<dbReference type="InterPro" id="IPR001680">
    <property type="entry name" value="WD40_rpt"/>
</dbReference>
<gene>
    <name evidence="4" type="ORF">SAMEA4029010_CIC11G00000004815</name>
</gene>
<dbReference type="STRING" id="45354.A0A1L0FU04"/>
<dbReference type="GO" id="GO:0010997">
    <property type="term" value="F:anaphase-promoting complex binding"/>
    <property type="evidence" value="ECO:0007669"/>
    <property type="project" value="InterPro"/>
</dbReference>
<name>A0A1L0FU04_9ASCO</name>
<evidence type="ECO:0000256" key="3">
    <source>
        <dbReference type="SAM" id="MobiDB-lite"/>
    </source>
</evidence>
<dbReference type="OrthoDB" id="10263272at2759"/>
<evidence type="ECO:0000313" key="4">
    <source>
        <dbReference type="EMBL" id="SGZ47737.1"/>
    </source>
</evidence>
<dbReference type="InterPro" id="IPR036322">
    <property type="entry name" value="WD40_repeat_dom_sf"/>
</dbReference>